<reference evidence="2 3" key="1">
    <citation type="submission" date="2024-05" db="EMBL/GenBank/DDBJ databases">
        <title>Genome sequence of Ponticoccus litoralis KCCM 90028.</title>
        <authorList>
            <person name="Kim J.M."/>
            <person name="Lee J.K."/>
            <person name="Choi B.J."/>
            <person name="Bayburt H."/>
            <person name="Baek J.H."/>
            <person name="Jeon C.O."/>
        </authorList>
    </citation>
    <scope>NUCLEOTIDE SEQUENCE [LARGE SCALE GENOMIC DNA]</scope>
    <source>
        <strain evidence="2 3">KCCM 90028</strain>
    </source>
</reference>
<evidence type="ECO:0000313" key="2">
    <source>
        <dbReference type="EMBL" id="MEN9060437.1"/>
    </source>
</evidence>
<dbReference type="Proteomes" id="UP001428774">
    <property type="component" value="Unassembled WGS sequence"/>
</dbReference>
<sequence length="506" mass="53673">MQRFATASVLALMAAAGQVQAEVTPQQVWDDFEAYMTGFGYQVSAREVMEGDTLTIGDLTMVVPVPEEEATVTITMSEMTLADTGDGAVRISYPEQMPMTLTFSEGEETAAELVLDMTQSDFDMVVSGDPGDMLYTFSATSIGLKLAEIMAEGEQIPSDVFDVTFDMGPMEGTQHMLIEDGLRKITQDVTLGDLAYSLMFDDPESEDAGSMSGRFTGLASSGTTEIPEDADFADPTALFTAGLMMDVVMSHTGGENQFKVTERSGTTEGAFSSTGGELGVAMNADSLTYAISASGQTVAVSGPELPLPINAELGELGFSLTMPLSESDTPVPAAISVLLGEFAMSDMLWNIFDPQQALPRDPATVAINLEAEVTPKVNLLDPEAMEEIGRSGEMPGELHSLKLTDLVVDAAGGKIIGSGDFTFDNTDLETFDGLPRPKGEVNLDISGANGLIDKLIAMGLMQEQDAMGARMMLGMFTVPGAEPDTASSKIEINEQGHVLANGQRIK</sequence>
<keyword evidence="1" id="KW-0732">Signal</keyword>
<feature type="chain" id="PRO_5043409963" evidence="1">
    <location>
        <begin position="22"/>
        <end position="506"/>
    </location>
</feature>
<gene>
    <name evidence="2" type="ORF">ABFB10_04735</name>
</gene>
<name>A0AAW9SLT9_9RHOB</name>
<dbReference type="RefSeq" id="WP_347165619.1">
    <property type="nucleotide sequence ID" value="NZ_JBDNCH010000002.1"/>
</dbReference>
<protein>
    <submittedName>
        <fullName evidence="2">DUF2125 domain-containing protein</fullName>
    </submittedName>
</protein>
<comment type="caution">
    <text evidence="2">The sequence shown here is derived from an EMBL/GenBank/DDBJ whole genome shotgun (WGS) entry which is preliminary data.</text>
</comment>
<evidence type="ECO:0000256" key="1">
    <source>
        <dbReference type="SAM" id="SignalP"/>
    </source>
</evidence>
<organism evidence="2 3">
    <name type="scientific">Ponticoccus litoralis</name>
    <dbReference type="NCBI Taxonomy" id="422297"/>
    <lineage>
        <taxon>Bacteria</taxon>
        <taxon>Pseudomonadati</taxon>
        <taxon>Pseudomonadota</taxon>
        <taxon>Alphaproteobacteria</taxon>
        <taxon>Rhodobacterales</taxon>
        <taxon>Roseobacteraceae</taxon>
        <taxon>Ponticoccus</taxon>
    </lineage>
</organism>
<dbReference type="EMBL" id="JBDNCH010000002">
    <property type="protein sequence ID" value="MEN9060437.1"/>
    <property type="molecule type" value="Genomic_DNA"/>
</dbReference>
<dbReference type="Pfam" id="PF09898">
    <property type="entry name" value="DUF2125"/>
    <property type="match status" value="1"/>
</dbReference>
<feature type="signal peptide" evidence="1">
    <location>
        <begin position="1"/>
        <end position="21"/>
    </location>
</feature>
<keyword evidence="3" id="KW-1185">Reference proteome</keyword>
<proteinExistence type="predicted"/>
<dbReference type="InterPro" id="IPR018666">
    <property type="entry name" value="DUF2125"/>
</dbReference>
<accession>A0AAW9SLT9</accession>
<evidence type="ECO:0000313" key="3">
    <source>
        <dbReference type="Proteomes" id="UP001428774"/>
    </source>
</evidence>
<dbReference type="AlphaFoldDB" id="A0AAW9SLT9"/>